<gene>
    <name evidence="2" type="ORF">CLUP02_15162</name>
</gene>
<evidence type="ECO:0000313" key="2">
    <source>
        <dbReference type="EMBL" id="UQC89631.1"/>
    </source>
</evidence>
<dbReference type="RefSeq" id="XP_049151232.1">
    <property type="nucleotide sequence ID" value="XM_049294086.1"/>
</dbReference>
<dbReference type="EMBL" id="CP019480">
    <property type="protein sequence ID" value="UQC89631.1"/>
    <property type="molecule type" value="Genomic_DNA"/>
</dbReference>
<feature type="non-terminal residue" evidence="2">
    <location>
        <position position="1"/>
    </location>
</feature>
<keyword evidence="1" id="KW-0472">Membrane</keyword>
<name>A0A9Q8WNE9_9PEZI</name>
<dbReference type="KEGG" id="clup:CLUP02_15162"/>
<dbReference type="Proteomes" id="UP000830671">
    <property type="component" value="Chromosome 8"/>
</dbReference>
<organism evidence="2 3">
    <name type="scientific">Colletotrichum lupini</name>
    <dbReference type="NCBI Taxonomy" id="145971"/>
    <lineage>
        <taxon>Eukaryota</taxon>
        <taxon>Fungi</taxon>
        <taxon>Dikarya</taxon>
        <taxon>Ascomycota</taxon>
        <taxon>Pezizomycotina</taxon>
        <taxon>Sordariomycetes</taxon>
        <taxon>Hypocreomycetidae</taxon>
        <taxon>Glomerellales</taxon>
        <taxon>Glomerellaceae</taxon>
        <taxon>Colletotrichum</taxon>
        <taxon>Colletotrichum acutatum species complex</taxon>
    </lineage>
</organism>
<evidence type="ECO:0000256" key="1">
    <source>
        <dbReference type="SAM" id="Phobius"/>
    </source>
</evidence>
<reference evidence="2" key="1">
    <citation type="journal article" date="2021" name="Mol. Plant Microbe Interact.">
        <title>Complete Genome Sequence of the Plant-Pathogenic Fungus Colletotrichum lupini.</title>
        <authorList>
            <person name="Baroncelli R."/>
            <person name="Pensec F."/>
            <person name="Da Lio D."/>
            <person name="Boufleur T."/>
            <person name="Vicente I."/>
            <person name="Sarrocco S."/>
            <person name="Picot A."/>
            <person name="Baraldi E."/>
            <person name="Sukno S."/>
            <person name="Thon M."/>
            <person name="Le Floch G."/>
        </authorList>
    </citation>
    <scope>NUCLEOTIDE SEQUENCE</scope>
    <source>
        <strain evidence="2">IMI 504893</strain>
    </source>
</reference>
<feature type="transmembrane region" description="Helical" evidence="1">
    <location>
        <begin position="42"/>
        <end position="65"/>
    </location>
</feature>
<protein>
    <submittedName>
        <fullName evidence="2">Uncharacterized protein</fullName>
    </submittedName>
</protein>
<keyword evidence="1" id="KW-1133">Transmembrane helix</keyword>
<keyword evidence="3" id="KW-1185">Reference proteome</keyword>
<dbReference type="AlphaFoldDB" id="A0A9Q8WNE9"/>
<dbReference type="GeneID" id="73349096"/>
<accession>A0A9Q8WNE9</accession>
<keyword evidence="1" id="KW-0812">Transmembrane</keyword>
<feature type="transmembrane region" description="Helical" evidence="1">
    <location>
        <begin position="12"/>
        <end position="36"/>
    </location>
</feature>
<sequence>IPASFYILQADTSVLSIPVGRLIISVCVYIILLPLLPCNSCVPSLSCSLLFPTLSSFMFVFLAFLSHHRFATTSSFSLLLKIQ</sequence>
<evidence type="ECO:0000313" key="3">
    <source>
        <dbReference type="Proteomes" id="UP000830671"/>
    </source>
</evidence>
<proteinExistence type="predicted"/>